<evidence type="ECO:0000313" key="3">
    <source>
        <dbReference type="Proteomes" id="UP001190700"/>
    </source>
</evidence>
<protein>
    <submittedName>
        <fullName evidence="2">Uncharacterized protein</fullName>
    </submittedName>
</protein>
<evidence type="ECO:0000313" key="2">
    <source>
        <dbReference type="EMBL" id="KAK3247120.1"/>
    </source>
</evidence>
<keyword evidence="1" id="KW-0175">Coiled coil</keyword>
<organism evidence="2 3">
    <name type="scientific">Cymbomonas tetramitiformis</name>
    <dbReference type="NCBI Taxonomy" id="36881"/>
    <lineage>
        <taxon>Eukaryota</taxon>
        <taxon>Viridiplantae</taxon>
        <taxon>Chlorophyta</taxon>
        <taxon>Pyramimonadophyceae</taxon>
        <taxon>Pyramimonadales</taxon>
        <taxon>Pyramimonadaceae</taxon>
        <taxon>Cymbomonas</taxon>
    </lineage>
</organism>
<feature type="coiled-coil region" evidence="1">
    <location>
        <begin position="249"/>
        <end position="276"/>
    </location>
</feature>
<gene>
    <name evidence="2" type="ORF">CYMTET_43346</name>
</gene>
<accession>A0AAE0F1Q5</accession>
<evidence type="ECO:0000256" key="1">
    <source>
        <dbReference type="SAM" id="Coils"/>
    </source>
</evidence>
<dbReference type="Proteomes" id="UP001190700">
    <property type="component" value="Unassembled WGS sequence"/>
</dbReference>
<dbReference type="EMBL" id="LGRX02029197">
    <property type="protein sequence ID" value="KAK3247120.1"/>
    <property type="molecule type" value="Genomic_DNA"/>
</dbReference>
<sequence length="343" mass="39702">MQTMRSITNYTASCNKVLRDVGPTASAEWSDEDAPPSDNRKNDCASLHGTYHSIIRKLCESSPRADNLCVQLNRLLHTFRKNDIYCHGCAQASGNSHCAYSEYHREFLNLERTERLSARERIIKYFVHLQTIWIVAASDGMRELLPNTSAKEVVTACYRHLTKPCLLAKTDTASCERLKNFTNWQRDILQKYDNLLLEKNVTTPTNDRAHEECCSLVKRARTLDAPTKQRCTTRKRVRFEEPPMPPAEQEIYEHRIKELERRIEALERYQSKDSQNMLNSVVTRLTQHINNIRHVTETTSQQVARMHVREELRVALRGIFGVENSEILAWVESKMQNTPISNV</sequence>
<reference evidence="2 3" key="1">
    <citation type="journal article" date="2015" name="Genome Biol. Evol.">
        <title>Comparative Genomics of a Bacterivorous Green Alga Reveals Evolutionary Causalities and Consequences of Phago-Mixotrophic Mode of Nutrition.</title>
        <authorList>
            <person name="Burns J.A."/>
            <person name="Paasch A."/>
            <person name="Narechania A."/>
            <person name="Kim E."/>
        </authorList>
    </citation>
    <scope>NUCLEOTIDE SEQUENCE [LARGE SCALE GENOMIC DNA]</scope>
    <source>
        <strain evidence="2 3">PLY_AMNH</strain>
    </source>
</reference>
<dbReference type="AlphaFoldDB" id="A0AAE0F1Q5"/>
<comment type="caution">
    <text evidence="2">The sequence shown here is derived from an EMBL/GenBank/DDBJ whole genome shotgun (WGS) entry which is preliminary data.</text>
</comment>
<name>A0AAE0F1Q5_9CHLO</name>
<proteinExistence type="predicted"/>
<keyword evidence="3" id="KW-1185">Reference proteome</keyword>